<dbReference type="Proteomes" id="UP000247790">
    <property type="component" value="Unassembled WGS sequence"/>
</dbReference>
<dbReference type="EMBL" id="CP054614">
    <property type="protein sequence ID" value="QKS54907.1"/>
    <property type="molecule type" value="Genomic_DNA"/>
</dbReference>
<reference evidence="1 3" key="1">
    <citation type="submission" date="2018-06" db="EMBL/GenBank/DDBJ databases">
        <title>Genomic Encyclopedia of Type Strains, Phase III (KMG-III): the genomes of soil and plant-associated and newly described type strains.</title>
        <authorList>
            <person name="Whitman W."/>
        </authorList>
    </citation>
    <scope>NUCLEOTIDE SEQUENCE [LARGE SCALE GENOMIC DNA]</scope>
    <source>
        <strain evidence="1 3">CECT 7022</strain>
    </source>
</reference>
<dbReference type="AlphaFoldDB" id="A0A2V4WEW9"/>
<dbReference type="OrthoDB" id="2651205at2"/>
<dbReference type="RefSeq" id="WP_110896056.1">
    <property type="nucleotide sequence ID" value="NZ_CP054614.1"/>
</dbReference>
<sequence>MSRYGQQAWGSVELDSEVNISVDNNSFDFNVDGLSFSLAIPPGKYNTSRERHESELVQVMTKTAANLNLPVQFKLGGMHYDQKYNVLIVEHLDNRQEHVLDGFKGKAAELIFGEVRFNLLPRD</sequence>
<gene>
    <name evidence="1" type="ORF">DFQ00_104172</name>
    <name evidence="2" type="ORF">HUB98_00295</name>
</gene>
<evidence type="ECO:0000313" key="2">
    <source>
        <dbReference type="EMBL" id="QKS54907.1"/>
    </source>
</evidence>
<dbReference type="EMBL" id="QJSW01000004">
    <property type="protein sequence ID" value="PYE50214.1"/>
    <property type="molecule type" value="Genomic_DNA"/>
</dbReference>
<evidence type="ECO:0000313" key="4">
    <source>
        <dbReference type="Proteomes" id="UP000509327"/>
    </source>
</evidence>
<protein>
    <submittedName>
        <fullName evidence="1">Uncharacterized protein</fullName>
    </submittedName>
</protein>
<proteinExistence type="predicted"/>
<organism evidence="1 3">
    <name type="scientific">Paenibacillus barcinonensis</name>
    <dbReference type="NCBI Taxonomy" id="198119"/>
    <lineage>
        <taxon>Bacteria</taxon>
        <taxon>Bacillati</taxon>
        <taxon>Bacillota</taxon>
        <taxon>Bacilli</taxon>
        <taxon>Bacillales</taxon>
        <taxon>Paenibacillaceae</taxon>
        <taxon>Paenibacillus</taxon>
    </lineage>
</organism>
<evidence type="ECO:0000313" key="3">
    <source>
        <dbReference type="Proteomes" id="UP000247790"/>
    </source>
</evidence>
<name>A0A2V4WEW9_PAEBA</name>
<accession>A0A2V4WEW9</accession>
<keyword evidence="4" id="KW-1185">Reference proteome</keyword>
<evidence type="ECO:0000313" key="1">
    <source>
        <dbReference type="EMBL" id="PYE50214.1"/>
    </source>
</evidence>
<dbReference type="Proteomes" id="UP000509327">
    <property type="component" value="Chromosome"/>
</dbReference>
<reference evidence="2 4" key="2">
    <citation type="submission" date="2020-06" db="EMBL/GenBank/DDBJ databases">
        <title>Complete genome of Paenibacillus barcinonensis KACC11450.</title>
        <authorList>
            <person name="Kim M."/>
            <person name="Park Y.-J."/>
            <person name="Shin J.-H."/>
        </authorList>
    </citation>
    <scope>NUCLEOTIDE SEQUENCE [LARGE SCALE GENOMIC DNA]</scope>
    <source>
        <strain evidence="2 4">KACC11450</strain>
    </source>
</reference>